<accession>A0A5E4C4W3</accession>
<dbReference type="EMBL" id="CABDUW010000835">
    <property type="protein sequence ID" value="VTJ75912.1"/>
    <property type="molecule type" value="Genomic_DNA"/>
</dbReference>
<evidence type="ECO:0000256" key="1">
    <source>
        <dbReference type="SAM" id="MobiDB-lite"/>
    </source>
</evidence>
<sequence>MRLWPRTALSSQQLPLMLSRHRPRGKVAARSEGAGGVCEPGPPAVQGGVVSSGNRLEPSCELSAALLRLGNEVWDEPGASDLQD</sequence>
<protein>
    <submittedName>
        <fullName evidence="2">Uncharacterized protein</fullName>
    </submittedName>
</protein>
<name>A0A5E4C4W3_MARMO</name>
<comment type="caution">
    <text evidence="2">The sequence shown here is derived from an EMBL/GenBank/DDBJ whole genome shotgun (WGS) entry which is preliminary data.</text>
</comment>
<feature type="region of interest" description="Disordered" evidence="1">
    <location>
        <begin position="22"/>
        <end position="43"/>
    </location>
</feature>
<evidence type="ECO:0000313" key="2">
    <source>
        <dbReference type="EMBL" id="VTJ75912.1"/>
    </source>
</evidence>
<proteinExistence type="predicted"/>
<gene>
    <name evidence="2" type="ORF">MONAX_5E046704</name>
</gene>
<keyword evidence="3" id="KW-1185">Reference proteome</keyword>
<evidence type="ECO:0000313" key="3">
    <source>
        <dbReference type="Proteomes" id="UP000335636"/>
    </source>
</evidence>
<reference evidence="2" key="1">
    <citation type="submission" date="2019-04" db="EMBL/GenBank/DDBJ databases">
        <authorList>
            <person name="Alioto T."/>
            <person name="Alioto T."/>
        </authorList>
    </citation>
    <scope>NUCLEOTIDE SEQUENCE [LARGE SCALE GENOMIC DNA]</scope>
</reference>
<organism evidence="2 3">
    <name type="scientific">Marmota monax</name>
    <name type="common">Woodchuck</name>
    <dbReference type="NCBI Taxonomy" id="9995"/>
    <lineage>
        <taxon>Eukaryota</taxon>
        <taxon>Metazoa</taxon>
        <taxon>Chordata</taxon>
        <taxon>Craniata</taxon>
        <taxon>Vertebrata</taxon>
        <taxon>Euteleostomi</taxon>
        <taxon>Mammalia</taxon>
        <taxon>Eutheria</taxon>
        <taxon>Euarchontoglires</taxon>
        <taxon>Glires</taxon>
        <taxon>Rodentia</taxon>
        <taxon>Sciuromorpha</taxon>
        <taxon>Sciuridae</taxon>
        <taxon>Xerinae</taxon>
        <taxon>Marmotini</taxon>
        <taxon>Marmota</taxon>
    </lineage>
</organism>
<dbReference type="Proteomes" id="UP000335636">
    <property type="component" value="Unassembled WGS sequence"/>
</dbReference>
<dbReference type="AlphaFoldDB" id="A0A5E4C4W3"/>